<keyword evidence="7 8" id="KW-0472">Membrane</keyword>
<dbReference type="OrthoDB" id="9790211at2"/>
<keyword evidence="2 8" id="KW-0813">Transport</keyword>
<comment type="subcellular location">
    <subcellularLocation>
        <location evidence="1">Cell inner membrane</location>
        <topology evidence="1">Multi-pass membrane protein</topology>
    </subcellularLocation>
    <subcellularLocation>
        <location evidence="8">Cell membrane</location>
        <topology evidence="8">Multi-pass membrane protein</topology>
    </subcellularLocation>
</comment>
<feature type="transmembrane region" description="Helical" evidence="8">
    <location>
        <begin position="419"/>
        <end position="438"/>
    </location>
</feature>
<dbReference type="Gene3D" id="1.10.3720.10">
    <property type="entry name" value="MetI-like"/>
    <property type="match status" value="2"/>
</dbReference>
<evidence type="ECO:0000259" key="9">
    <source>
        <dbReference type="PROSITE" id="PS50928"/>
    </source>
</evidence>
<dbReference type="PROSITE" id="PS50928">
    <property type="entry name" value="ABC_TM1"/>
    <property type="match status" value="2"/>
</dbReference>
<keyword evidence="3" id="KW-1003">Cell membrane</keyword>
<feature type="domain" description="ABC transmembrane type-1" evidence="9">
    <location>
        <begin position="60"/>
        <end position="259"/>
    </location>
</feature>
<feature type="transmembrane region" description="Helical" evidence="8">
    <location>
        <begin position="290"/>
        <end position="318"/>
    </location>
</feature>
<evidence type="ECO:0000256" key="7">
    <source>
        <dbReference type="ARBA" id="ARBA00023136"/>
    </source>
</evidence>
<feature type="transmembrane region" description="Helical" evidence="8">
    <location>
        <begin position="95"/>
        <end position="118"/>
    </location>
</feature>
<keyword evidence="11" id="KW-1185">Reference proteome</keyword>
<feature type="transmembrane region" description="Helical" evidence="8">
    <location>
        <begin position="184"/>
        <end position="206"/>
    </location>
</feature>
<feature type="transmembrane region" description="Helical" evidence="8">
    <location>
        <begin position="467"/>
        <end position="487"/>
    </location>
</feature>
<dbReference type="PANTHER" id="PTHR43357:SF3">
    <property type="entry name" value="FE(3+)-TRANSPORT SYSTEM PERMEASE PROTEIN FBPB 2"/>
    <property type="match status" value="1"/>
</dbReference>
<dbReference type="Proteomes" id="UP000308917">
    <property type="component" value="Unassembled WGS sequence"/>
</dbReference>
<evidence type="ECO:0000256" key="5">
    <source>
        <dbReference type="ARBA" id="ARBA00022692"/>
    </source>
</evidence>
<dbReference type="CDD" id="cd06261">
    <property type="entry name" value="TM_PBP2"/>
    <property type="match status" value="2"/>
</dbReference>
<dbReference type="GO" id="GO:0005886">
    <property type="term" value="C:plasma membrane"/>
    <property type="evidence" value="ECO:0007669"/>
    <property type="project" value="UniProtKB-SubCell"/>
</dbReference>
<protein>
    <submittedName>
        <fullName evidence="10">Iron ABC transporter permease</fullName>
    </submittedName>
</protein>
<evidence type="ECO:0000256" key="2">
    <source>
        <dbReference type="ARBA" id="ARBA00022448"/>
    </source>
</evidence>
<feature type="transmembrane region" description="Helical" evidence="8">
    <location>
        <begin position="382"/>
        <end position="407"/>
    </location>
</feature>
<keyword evidence="4" id="KW-0997">Cell inner membrane</keyword>
<evidence type="ECO:0000313" key="11">
    <source>
        <dbReference type="Proteomes" id="UP000308917"/>
    </source>
</evidence>
<evidence type="ECO:0000256" key="3">
    <source>
        <dbReference type="ARBA" id="ARBA00022475"/>
    </source>
</evidence>
<dbReference type="RefSeq" id="WP_136572612.1">
    <property type="nucleotide sequence ID" value="NZ_STFG01000003.1"/>
</dbReference>
<proteinExistence type="inferred from homology"/>
<evidence type="ECO:0000313" key="10">
    <source>
        <dbReference type="EMBL" id="THU04046.1"/>
    </source>
</evidence>
<comment type="similarity">
    <text evidence="8">Belongs to the binding-protein-dependent transport system permease family.</text>
</comment>
<dbReference type="EMBL" id="STFG01000003">
    <property type="protein sequence ID" value="THU04046.1"/>
    <property type="molecule type" value="Genomic_DNA"/>
</dbReference>
<keyword evidence="6 8" id="KW-1133">Transmembrane helix</keyword>
<dbReference type="SUPFAM" id="SSF161098">
    <property type="entry name" value="MetI-like"/>
    <property type="match status" value="2"/>
</dbReference>
<evidence type="ECO:0000256" key="1">
    <source>
        <dbReference type="ARBA" id="ARBA00004429"/>
    </source>
</evidence>
<feature type="transmembrane region" description="Helical" evidence="8">
    <location>
        <begin position="525"/>
        <end position="545"/>
    </location>
</feature>
<feature type="transmembrane region" description="Helical" evidence="8">
    <location>
        <begin position="354"/>
        <end position="376"/>
    </location>
</feature>
<evidence type="ECO:0000256" key="8">
    <source>
        <dbReference type="RuleBase" id="RU363032"/>
    </source>
</evidence>
<dbReference type="InterPro" id="IPR035906">
    <property type="entry name" value="MetI-like_sf"/>
</dbReference>
<name>A0A4V4GSB4_9BURK</name>
<organism evidence="10 11">
    <name type="scientific">Lampropedia puyangensis</name>
    <dbReference type="NCBI Taxonomy" id="1330072"/>
    <lineage>
        <taxon>Bacteria</taxon>
        <taxon>Pseudomonadati</taxon>
        <taxon>Pseudomonadota</taxon>
        <taxon>Betaproteobacteria</taxon>
        <taxon>Burkholderiales</taxon>
        <taxon>Comamonadaceae</taxon>
        <taxon>Lampropedia</taxon>
    </lineage>
</organism>
<gene>
    <name evidence="10" type="ORF">E9531_04795</name>
</gene>
<feature type="transmembrane region" description="Helical" evidence="8">
    <location>
        <begin position="242"/>
        <end position="262"/>
    </location>
</feature>
<reference evidence="10 11" key="1">
    <citation type="journal article" date="2015" name="Antonie Van Leeuwenhoek">
        <title>Lampropedia puyangensis sp. nov., isolated from symptomatic bark of Populus ? euramericana canker and emended description of Lampropedia hyalina (Ehrenberg 1832) Lee et al. 2004.</title>
        <authorList>
            <person name="Li Y."/>
            <person name="Wang T."/>
            <person name="Piao C.G."/>
            <person name="Wang L.F."/>
            <person name="Tian G.Z."/>
            <person name="Zhu T.H."/>
            <person name="Guo M.W."/>
        </authorList>
    </citation>
    <scope>NUCLEOTIDE SEQUENCE [LARGE SCALE GENOMIC DNA]</scope>
    <source>
        <strain evidence="10 11">2-bin</strain>
    </source>
</reference>
<dbReference type="GO" id="GO:0055085">
    <property type="term" value="P:transmembrane transport"/>
    <property type="evidence" value="ECO:0007669"/>
    <property type="project" value="InterPro"/>
</dbReference>
<feature type="transmembrane region" description="Helical" evidence="8">
    <location>
        <begin position="130"/>
        <end position="159"/>
    </location>
</feature>
<dbReference type="AlphaFoldDB" id="A0A4V4GSB4"/>
<feature type="transmembrane region" description="Helical" evidence="8">
    <location>
        <begin position="65"/>
        <end position="88"/>
    </location>
</feature>
<feature type="domain" description="ABC transmembrane type-1" evidence="9">
    <location>
        <begin position="350"/>
        <end position="542"/>
    </location>
</feature>
<accession>A0A4V4GSB4</accession>
<comment type="caution">
    <text evidence="10">The sequence shown here is derived from an EMBL/GenBank/DDBJ whole genome shotgun (WGS) entry which is preliminary data.</text>
</comment>
<dbReference type="InterPro" id="IPR000515">
    <property type="entry name" value="MetI-like"/>
</dbReference>
<dbReference type="Pfam" id="PF00528">
    <property type="entry name" value="BPD_transp_1"/>
    <property type="match status" value="2"/>
</dbReference>
<keyword evidence="5 8" id="KW-0812">Transmembrane</keyword>
<evidence type="ECO:0000256" key="4">
    <source>
        <dbReference type="ARBA" id="ARBA00022519"/>
    </source>
</evidence>
<dbReference type="PANTHER" id="PTHR43357">
    <property type="entry name" value="INNER MEMBRANE ABC TRANSPORTER PERMEASE PROTEIN YDCV"/>
    <property type="match status" value="1"/>
</dbReference>
<sequence>MQSSRFLVPLCGAVLALLVGIPLLFIVLQAIFPHLAQGSLAAPLSHLQATLGDAVLLKLTANTVALGLAVVVVCALIGVPLGVLRGLFDVPFARFWDVVLLVPFMVPPYIAAMGWILLLQPGGYLQQLTGIHMAGLLFSFAGVVLVMALNLFSAVYFAVSRAVQSNGSRLAEVANIFGASHWQAFWRVVLPLVLPALAASLLLVFASSIEEYGTPAVLASNAGFFVLVTGIEQRFSDWPIDLPGAAMLSIVLMVLALSAWFAQRWVTAGRDYATNTGKPNATSPRTLGVWRLPVCIVFAAVTLLATMAPLFAVAATALTGTLSGGLRWENLSLRHFAGLFEQGSQALSAMSFSFSLAAAAAILTGVLGTLLAYTVLRTPGRAVAWLDGATMLPNAMPGIVVAVGMILAWNQPWLPLTPYNSWVILLMAYMCLLLPYPLRYAHAALRQIGSNLEASAFVHGVGFSRTLWHIVLPLVAPAVGAAMLLVFAIASRELVASLLLAPTGTQTVSLFIWRQFDQGSIGQGMAMSLITIAMTCMLLVAANGLTRWARSRVNAF</sequence>
<evidence type="ECO:0000256" key="6">
    <source>
        <dbReference type="ARBA" id="ARBA00022989"/>
    </source>
</evidence>